<dbReference type="CDD" id="cd03051">
    <property type="entry name" value="GST_N_GTT2_like"/>
    <property type="match status" value="1"/>
</dbReference>
<dbReference type="CDD" id="cd03182">
    <property type="entry name" value="GST_C_GTT2_like"/>
    <property type="match status" value="1"/>
</dbReference>
<comment type="caution">
    <text evidence="3">The sequence shown here is derived from an EMBL/GenBank/DDBJ whole genome shotgun (WGS) entry which is preliminary data.</text>
</comment>
<dbReference type="EMBL" id="JAFBIL020000002">
    <property type="protein sequence ID" value="MBZ2206602.1"/>
    <property type="molecule type" value="Genomic_DNA"/>
</dbReference>
<proteinExistence type="predicted"/>
<dbReference type="Gene3D" id="3.40.30.10">
    <property type="entry name" value="Glutaredoxin"/>
    <property type="match status" value="1"/>
</dbReference>
<dbReference type="SUPFAM" id="SSF47616">
    <property type="entry name" value="GST C-terminal domain-like"/>
    <property type="match status" value="1"/>
</dbReference>
<dbReference type="InterPro" id="IPR034346">
    <property type="entry name" value="Gtt2-like_C"/>
</dbReference>
<feature type="domain" description="GST C-terminal" evidence="2">
    <location>
        <begin position="88"/>
        <end position="209"/>
    </location>
</feature>
<dbReference type="InterPro" id="IPR036249">
    <property type="entry name" value="Thioredoxin-like_sf"/>
</dbReference>
<evidence type="ECO:0000259" key="1">
    <source>
        <dbReference type="PROSITE" id="PS50404"/>
    </source>
</evidence>
<evidence type="ECO:0000313" key="4">
    <source>
        <dbReference type="Proteomes" id="UP000809349"/>
    </source>
</evidence>
<evidence type="ECO:0000313" key="3">
    <source>
        <dbReference type="EMBL" id="MBZ2206602.1"/>
    </source>
</evidence>
<dbReference type="PANTHER" id="PTHR44051">
    <property type="entry name" value="GLUTATHIONE S-TRANSFERASE-RELATED"/>
    <property type="match status" value="1"/>
</dbReference>
<dbReference type="SUPFAM" id="SSF52833">
    <property type="entry name" value="Thioredoxin-like"/>
    <property type="match status" value="1"/>
</dbReference>
<dbReference type="InterPro" id="IPR040079">
    <property type="entry name" value="Glutathione_S-Trfase"/>
</dbReference>
<dbReference type="Pfam" id="PF13409">
    <property type="entry name" value="GST_N_2"/>
    <property type="match status" value="1"/>
</dbReference>
<evidence type="ECO:0000259" key="2">
    <source>
        <dbReference type="PROSITE" id="PS50405"/>
    </source>
</evidence>
<dbReference type="InterPro" id="IPR036282">
    <property type="entry name" value="Glutathione-S-Trfase_C_sf"/>
</dbReference>
<dbReference type="PROSITE" id="PS50404">
    <property type="entry name" value="GST_NTER"/>
    <property type="match status" value="1"/>
</dbReference>
<reference evidence="3 4" key="1">
    <citation type="submission" date="2021-08" db="EMBL/GenBank/DDBJ databases">
        <title>Massilia sp. R798.</title>
        <authorList>
            <person name="Baek J.H."/>
            <person name="Jung H.S."/>
            <person name="Kim K.R."/>
            <person name="Jeon C.O."/>
        </authorList>
    </citation>
    <scope>NUCLEOTIDE SEQUENCE [LARGE SCALE GENOMIC DNA]</scope>
    <source>
        <strain evidence="3 4">R798</strain>
    </source>
</reference>
<dbReference type="PANTHER" id="PTHR44051:SF8">
    <property type="entry name" value="GLUTATHIONE S-TRANSFERASE GSTA"/>
    <property type="match status" value="1"/>
</dbReference>
<dbReference type="RefSeq" id="WP_223466619.1">
    <property type="nucleotide sequence ID" value="NZ_JAFBIL020000002.1"/>
</dbReference>
<keyword evidence="4" id="KW-1185">Reference proteome</keyword>
<name>A0ABS7SK73_9BURK</name>
<dbReference type="InterPro" id="IPR004045">
    <property type="entry name" value="Glutathione_S-Trfase_N"/>
</dbReference>
<dbReference type="PROSITE" id="PS50405">
    <property type="entry name" value="GST_CTER"/>
    <property type="match status" value="1"/>
</dbReference>
<dbReference type="InterPro" id="IPR010987">
    <property type="entry name" value="Glutathione-S-Trfase_C-like"/>
</dbReference>
<dbReference type="InterPro" id="IPR004046">
    <property type="entry name" value="GST_C"/>
</dbReference>
<dbReference type="Gene3D" id="1.20.1050.10">
    <property type="match status" value="1"/>
</dbReference>
<organism evidence="3 4">
    <name type="scientific">Massilia soli</name>
    <dbReference type="NCBI Taxonomy" id="2792854"/>
    <lineage>
        <taxon>Bacteria</taxon>
        <taxon>Pseudomonadati</taxon>
        <taxon>Pseudomonadota</taxon>
        <taxon>Betaproteobacteria</taxon>
        <taxon>Burkholderiales</taxon>
        <taxon>Oxalobacteraceae</taxon>
        <taxon>Telluria group</taxon>
        <taxon>Massilia</taxon>
    </lineage>
</organism>
<dbReference type="Pfam" id="PF00043">
    <property type="entry name" value="GST_C"/>
    <property type="match status" value="1"/>
</dbReference>
<gene>
    <name evidence="3" type="ORF">I4X03_004950</name>
</gene>
<dbReference type="SFLD" id="SFLDG00358">
    <property type="entry name" value="Main_(cytGST)"/>
    <property type="match status" value="1"/>
</dbReference>
<dbReference type="SFLD" id="SFLDS00019">
    <property type="entry name" value="Glutathione_Transferase_(cytos"/>
    <property type="match status" value="1"/>
</dbReference>
<sequence>MKIYDYEGFPNPARVRIALSEKGLTDKVQFVHVDVMKGEHRLPAFVSKNPSASVPVLELDDGTFISECSAITEYIDHAFEGISLTGTTAKERAVIHMMQRRAEQGVMDAVGAYFHHATPGLGALELYQNKEWGMKQHERALSGMHYFNSVLANQPFAAGENFSVADITLFVGLSFADFAKITIPANCNTLLAWRSRMAQRPSMGGGTSV</sequence>
<dbReference type="InterPro" id="IPR034345">
    <property type="entry name" value="Gtt2-like_N"/>
</dbReference>
<dbReference type="Proteomes" id="UP000809349">
    <property type="component" value="Unassembled WGS sequence"/>
</dbReference>
<accession>A0ABS7SK73</accession>
<feature type="domain" description="GST N-terminal" evidence="1">
    <location>
        <begin position="1"/>
        <end position="83"/>
    </location>
</feature>
<protein>
    <submittedName>
        <fullName evidence="3">Glutathione S-transferase</fullName>
    </submittedName>
</protein>